<dbReference type="InterPro" id="IPR018483">
    <property type="entry name" value="Carb_kinase_FGGY_CS"/>
</dbReference>
<gene>
    <name evidence="7" type="ORF">MGWOODY_Clf367</name>
</gene>
<dbReference type="InterPro" id="IPR018485">
    <property type="entry name" value="FGGY_C"/>
</dbReference>
<reference evidence="7" key="1">
    <citation type="submission" date="2015-10" db="EMBL/GenBank/DDBJ databases">
        <authorList>
            <person name="Gilbert D.G."/>
        </authorList>
    </citation>
    <scope>NUCLEOTIDE SEQUENCE</scope>
</reference>
<dbReference type="EC" id="2.7.1.30" evidence="7"/>
<sequence>MEGSIFNTGSAVQWLRDGLGIIRDAAETQALAESVLDTGGVFFVPAFTGLGAPYWDAEARGMITGLTRGTSRAHIVRATLESIAYQVRDVVECMEADTGLRTPVLRADGGGSANAFLMQFQADQLAVPVEVPEVVETTALGAAYLAGLAVGFWDDQETVSRQWRMSRRYEPRMESQVRDDLYAGWKRAVERSRW</sequence>
<proteinExistence type="inferred from homology"/>
<dbReference type="SUPFAM" id="SSF53067">
    <property type="entry name" value="Actin-like ATPase domain"/>
    <property type="match status" value="1"/>
</dbReference>
<dbReference type="PANTHER" id="PTHR10196">
    <property type="entry name" value="SUGAR KINASE"/>
    <property type="match status" value="1"/>
</dbReference>
<evidence type="ECO:0000256" key="2">
    <source>
        <dbReference type="ARBA" id="ARBA00022679"/>
    </source>
</evidence>
<keyword evidence="2 7" id="KW-0808">Transferase</keyword>
<name>A0A170QBC5_9ZZZZ</name>
<dbReference type="GO" id="GO:0005829">
    <property type="term" value="C:cytosol"/>
    <property type="evidence" value="ECO:0007669"/>
    <property type="project" value="TreeGrafter"/>
</dbReference>
<dbReference type="InterPro" id="IPR043129">
    <property type="entry name" value="ATPase_NBD"/>
</dbReference>
<evidence type="ECO:0000256" key="5">
    <source>
        <dbReference type="ARBA" id="ARBA00022840"/>
    </source>
</evidence>
<dbReference type="PROSITE" id="PS00445">
    <property type="entry name" value="FGGY_KINASES_2"/>
    <property type="match status" value="1"/>
</dbReference>
<keyword evidence="5" id="KW-0067">ATP-binding</keyword>
<dbReference type="PANTHER" id="PTHR10196:SF69">
    <property type="entry name" value="GLYCEROL KINASE"/>
    <property type="match status" value="1"/>
</dbReference>
<feature type="domain" description="Carbohydrate kinase FGGY C-terminal" evidence="6">
    <location>
        <begin position="1"/>
        <end position="149"/>
    </location>
</feature>
<keyword evidence="4 7" id="KW-0418">Kinase</keyword>
<evidence type="ECO:0000313" key="7">
    <source>
        <dbReference type="EMBL" id="CUV03753.1"/>
    </source>
</evidence>
<dbReference type="Gene3D" id="3.30.420.40">
    <property type="match status" value="1"/>
</dbReference>
<dbReference type="GO" id="GO:0004370">
    <property type="term" value="F:glycerol kinase activity"/>
    <property type="evidence" value="ECO:0007669"/>
    <property type="project" value="UniProtKB-EC"/>
</dbReference>
<dbReference type="EMBL" id="FAXA01000473">
    <property type="protein sequence ID" value="CUV03753.1"/>
    <property type="molecule type" value="Genomic_DNA"/>
</dbReference>
<dbReference type="GO" id="GO:0019563">
    <property type="term" value="P:glycerol catabolic process"/>
    <property type="evidence" value="ECO:0007669"/>
    <property type="project" value="TreeGrafter"/>
</dbReference>
<evidence type="ECO:0000256" key="3">
    <source>
        <dbReference type="ARBA" id="ARBA00022741"/>
    </source>
</evidence>
<organism evidence="7">
    <name type="scientific">hydrothermal vent metagenome</name>
    <dbReference type="NCBI Taxonomy" id="652676"/>
    <lineage>
        <taxon>unclassified sequences</taxon>
        <taxon>metagenomes</taxon>
        <taxon>ecological metagenomes</taxon>
    </lineage>
</organism>
<evidence type="ECO:0000259" key="6">
    <source>
        <dbReference type="Pfam" id="PF02782"/>
    </source>
</evidence>
<keyword evidence="3" id="KW-0547">Nucleotide-binding</keyword>
<dbReference type="GO" id="GO:0005524">
    <property type="term" value="F:ATP binding"/>
    <property type="evidence" value="ECO:0007669"/>
    <property type="project" value="UniProtKB-KW"/>
</dbReference>
<dbReference type="AlphaFoldDB" id="A0A170QBC5"/>
<dbReference type="Pfam" id="PF02782">
    <property type="entry name" value="FGGY_C"/>
    <property type="match status" value="1"/>
</dbReference>
<comment type="similarity">
    <text evidence="1">Belongs to the FGGY kinase family.</text>
</comment>
<accession>A0A170QBC5</accession>
<evidence type="ECO:0000256" key="1">
    <source>
        <dbReference type="ARBA" id="ARBA00009156"/>
    </source>
</evidence>
<protein>
    <submittedName>
        <fullName evidence="7">Glycerol kinase</fullName>
        <ecNumber evidence="7">2.7.1.30</ecNumber>
    </submittedName>
</protein>
<evidence type="ECO:0000256" key="4">
    <source>
        <dbReference type="ARBA" id="ARBA00022777"/>
    </source>
</evidence>